<sequence length="302" mass="32518">MVLYVVRQRAQQSALAEAKALSERSAALLAGRISEEEDEDNGSRRHHHRNNNNDKANNNIDGADAAQSDSDESSSNSSDDDGNIDGPSGVVVHRHAPTDLNRGACVEYTLETMGTHAGCRITERLLHREPLVRYTPLEVTRFVGNQLWRAIFGKKVDKMKHLDNIYFSLVETQLPWHRCPTQPTLTHDGSSGATRGGGVPSTAGSPLTSAPAPGGPIIAPGYSVDGALIDIDVAKQHSRALVEQAQRQLPMPKDVLLYLQGVLVGVVDTLLGPGSQALVSCQAMSGGTDVQCILDFRQCARL</sequence>
<dbReference type="GO" id="GO:0006888">
    <property type="term" value="P:endoplasmic reticulum to Golgi vesicle-mediated transport"/>
    <property type="evidence" value="ECO:0007669"/>
    <property type="project" value="TreeGrafter"/>
</dbReference>
<feature type="compositionally biased region" description="Polar residues" evidence="2">
    <location>
        <begin position="183"/>
        <end position="193"/>
    </location>
</feature>
<gene>
    <name evidence="3" type="ORF">BSAL_16100</name>
</gene>
<feature type="region of interest" description="Disordered" evidence="2">
    <location>
        <begin position="32"/>
        <end position="95"/>
    </location>
</feature>
<evidence type="ECO:0000256" key="2">
    <source>
        <dbReference type="SAM" id="MobiDB-lite"/>
    </source>
</evidence>
<dbReference type="PANTHER" id="PTHR12817:SF0">
    <property type="entry name" value="GEO08327P1"/>
    <property type="match status" value="1"/>
</dbReference>
<comment type="similarity">
    <text evidence="1">Belongs to the TRAPP small subunits family. BET3 subfamily.</text>
</comment>
<dbReference type="Gene3D" id="3.30.1380.20">
    <property type="entry name" value="Trafficking protein particle complex subunit 3"/>
    <property type="match status" value="1"/>
</dbReference>
<dbReference type="Pfam" id="PF04051">
    <property type="entry name" value="TRAPP"/>
    <property type="match status" value="1"/>
</dbReference>
<dbReference type="SUPFAM" id="SSF111126">
    <property type="entry name" value="Ligand-binding domain in the NO signalling and Golgi transport"/>
    <property type="match status" value="1"/>
</dbReference>
<accession>A0A0S4JHR0</accession>
<evidence type="ECO:0000313" key="4">
    <source>
        <dbReference type="Proteomes" id="UP000051952"/>
    </source>
</evidence>
<evidence type="ECO:0000313" key="3">
    <source>
        <dbReference type="EMBL" id="CUG88576.1"/>
    </source>
</evidence>
<name>A0A0S4JHR0_BODSA</name>
<organism evidence="3 4">
    <name type="scientific">Bodo saltans</name>
    <name type="common">Flagellated protozoan</name>
    <dbReference type="NCBI Taxonomy" id="75058"/>
    <lineage>
        <taxon>Eukaryota</taxon>
        <taxon>Discoba</taxon>
        <taxon>Euglenozoa</taxon>
        <taxon>Kinetoplastea</taxon>
        <taxon>Metakinetoplastina</taxon>
        <taxon>Eubodonida</taxon>
        <taxon>Bodonidae</taxon>
        <taxon>Bodo</taxon>
    </lineage>
</organism>
<protein>
    <submittedName>
        <fullName evidence="3">Transport protein particle (TRAPP) component, putative</fullName>
    </submittedName>
</protein>
<dbReference type="EMBL" id="CYKH01001653">
    <property type="protein sequence ID" value="CUG88576.1"/>
    <property type="molecule type" value="Genomic_DNA"/>
</dbReference>
<dbReference type="GO" id="GO:0030008">
    <property type="term" value="C:TRAPP complex"/>
    <property type="evidence" value="ECO:0007669"/>
    <property type="project" value="TreeGrafter"/>
</dbReference>
<dbReference type="VEuPathDB" id="TriTrypDB:BSAL_16100"/>
<keyword evidence="4" id="KW-1185">Reference proteome</keyword>
<dbReference type="InterPro" id="IPR007194">
    <property type="entry name" value="TRAPP_component"/>
</dbReference>
<dbReference type="OrthoDB" id="10254842at2759"/>
<dbReference type="Proteomes" id="UP000051952">
    <property type="component" value="Unassembled WGS sequence"/>
</dbReference>
<feature type="compositionally biased region" description="Low complexity" evidence="2">
    <location>
        <begin position="53"/>
        <end position="77"/>
    </location>
</feature>
<feature type="region of interest" description="Disordered" evidence="2">
    <location>
        <begin position="183"/>
        <end position="210"/>
    </location>
</feature>
<dbReference type="PANTHER" id="PTHR12817">
    <property type="entry name" value="TRAFFICKING PROTEIN PARTICLE COMPLEX SUBUNIT 6B"/>
    <property type="match status" value="1"/>
</dbReference>
<dbReference type="GO" id="GO:0005802">
    <property type="term" value="C:trans-Golgi network"/>
    <property type="evidence" value="ECO:0007669"/>
    <property type="project" value="TreeGrafter"/>
</dbReference>
<evidence type="ECO:0000256" key="1">
    <source>
        <dbReference type="ARBA" id="ARBA00006218"/>
    </source>
</evidence>
<dbReference type="AlphaFoldDB" id="A0A0S4JHR0"/>
<dbReference type="GO" id="GO:0005801">
    <property type="term" value="C:cis-Golgi network"/>
    <property type="evidence" value="ECO:0007669"/>
    <property type="project" value="TreeGrafter"/>
</dbReference>
<proteinExistence type="inferred from homology"/>
<dbReference type="InterPro" id="IPR037992">
    <property type="entry name" value="TRAPPC6/Trs33"/>
</dbReference>
<dbReference type="InterPro" id="IPR024096">
    <property type="entry name" value="NO_sig/Golgi_transp_ligand-bd"/>
</dbReference>
<reference evidence="4" key="1">
    <citation type="submission" date="2015-09" db="EMBL/GenBank/DDBJ databases">
        <authorList>
            <consortium name="Pathogen Informatics"/>
        </authorList>
    </citation>
    <scope>NUCLEOTIDE SEQUENCE [LARGE SCALE GENOMIC DNA]</scope>
    <source>
        <strain evidence="4">Lake Konstanz</strain>
    </source>
</reference>